<dbReference type="EMBL" id="KZ293646">
    <property type="protein sequence ID" value="PBL00149.1"/>
    <property type="molecule type" value="Genomic_DNA"/>
</dbReference>
<proteinExistence type="predicted"/>
<sequence>MMLRYIGCSIRLKSSFCLQGKLVVGLNNTNDEIPIVLACGFPSIRASLLLLYNHLQMLSNIHRPFIIGSRSNVSVPSLAIYMNVTCLCFHTTELQRQRDGDYFRCNCYQHRHRPPHIWSGQRSGLTIDR</sequence>
<organism evidence="1 2">
    <name type="scientific">Armillaria gallica</name>
    <name type="common">Bulbous honey fungus</name>
    <name type="synonym">Armillaria bulbosa</name>
    <dbReference type="NCBI Taxonomy" id="47427"/>
    <lineage>
        <taxon>Eukaryota</taxon>
        <taxon>Fungi</taxon>
        <taxon>Dikarya</taxon>
        <taxon>Basidiomycota</taxon>
        <taxon>Agaricomycotina</taxon>
        <taxon>Agaricomycetes</taxon>
        <taxon>Agaricomycetidae</taxon>
        <taxon>Agaricales</taxon>
        <taxon>Marasmiineae</taxon>
        <taxon>Physalacriaceae</taxon>
        <taxon>Armillaria</taxon>
    </lineage>
</organism>
<dbReference type="InParanoid" id="A0A2H3EAF7"/>
<accession>A0A2H3EAF7</accession>
<dbReference type="Proteomes" id="UP000217790">
    <property type="component" value="Unassembled WGS sequence"/>
</dbReference>
<keyword evidence="2" id="KW-1185">Reference proteome</keyword>
<dbReference type="STRING" id="47427.A0A2H3EAF7"/>
<gene>
    <name evidence="1" type="ORF">ARMGADRAFT_366078</name>
</gene>
<protein>
    <submittedName>
        <fullName evidence="1">Uncharacterized protein</fullName>
    </submittedName>
</protein>
<name>A0A2H3EAF7_ARMGA</name>
<dbReference type="AlphaFoldDB" id="A0A2H3EAF7"/>
<evidence type="ECO:0000313" key="2">
    <source>
        <dbReference type="Proteomes" id="UP000217790"/>
    </source>
</evidence>
<reference evidence="2" key="1">
    <citation type="journal article" date="2017" name="Nat. Ecol. Evol.">
        <title>Genome expansion and lineage-specific genetic innovations in the forest pathogenic fungi Armillaria.</title>
        <authorList>
            <person name="Sipos G."/>
            <person name="Prasanna A.N."/>
            <person name="Walter M.C."/>
            <person name="O'Connor E."/>
            <person name="Balint B."/>
            <person name="Krizsan K."/>
            <person name="Kiss B."/>
            <person name="Hess J."/>
            <person name="Varga T."/>
            <person name="Slot J."/>
            <person name="Riley R."/>
            <person name="Boka B."/>
            <person name="Rigling D."/>
            <person name="Barry K."/>
            <person name="Lee J."/>
            <person name="Mihaltcheva S."/>
            <person name="LaButti K."/>
            <person name="Lipzen A."/>
            <person name="Waldron R."/>
            <person name="Moloney N.M."/>
            <person name="Sperisen C."/>
            <person name="Kredics L."/>
            <person name="Vagvoelgyi C."/>
            <person name="Patrignani A."/>
            <person name="Fitzpatrick D."/>
            <person name="Nagy I."/>
            <person name="Doyle S."/>
            <person name="Anderson J.B."/>
            <person name="Grigoriev I.V."/>
            <person name="Gueldener U."/>
            <person name="Muensterkoetter M."/>
            <person name="Nagy L.G."/>
        </authorList>
    </citation>
    <scope>NUCLEOTIDE SEQUENCE [LARGE SCALE GENOMIC DNA]</scope>
    <source>
        <strain evidence="2">Ar21-2</strain>
    </source>
</reference>
<evidence type="ECO:0000313" key="1">
    <source>
        <dbReference type="EMBL" id="PBL00149.1"/>
    </source>
</evidence>